<protein>
    <submittedName>
        <fullName evidence="2">Uncharacterized protein</fullName>
    </submittedName>
</protein>
<comment type="caution">
    <text evidence="2">The sequence shown here is derived from an EMBL/GenBank/DDBJ whole genome shotgun (WGS) entry which is preliminary data.</text>
</comment>
<evidence type="ECO:0000313" key="2">
    <source>
        <dbReference type="EMBL" id="OMJ91654.1"/>
    </source>
</evidence>
<reference evidence="2 3" key="1">
    <citation type="submission" date="2016-11" db="EMBL/GenBank/DDBJ databases">
        <title>The macronuclear genome of Stentor coeruleus: a giant cell with tiny introns.</title>
        <authorList>
            <person name="Slabodnick M."/>
            <person name="Ruby J.G."/>
            <person name="Reiff S.B."/>
            <person name="Swart E.C."/>
            <person name="Gosai S."/>
            <person name="Prabakaran S."/>
            <person name="Witkowska E."/>
            <person name="Larue G.E."/>
            <person name="Fisher S."/>
            <person name="Freeman R.M."/>
            <person name="Gunawardena J."/>
            <person name="Chu W."/>
            <person name="Stover N.A."/>
            <person name="Gregory B.D."/>
            <person name="Nowacki M."/>
            <person name="Derisi J."/>
            <person name="Roy S.W."/>
            <person name="Marshall W.F."/>
            <person name="Sood P."/>
        </authorList>
    </citation>
    <scope>NUCLEOTIDE SEQUENCE [LARGE SCALE GENOMIC DNA]</scope>
    <source>
        <strain evidence="2">WM001</strain>
    </source>
</reference>
<dbReference type="EMBL" id="MPUH01000076">
    <property type="protein sequence ID" value="OMJ91654.1"/>
    <property type="molecule type" value="Genomic_DNA"/>
</dbReference>
<accession>A0A1R2CRL3</accession>
<name>A0A1R2CRL3_9CILI</name>
<evidence type="ECO:0000313" key="3">
    <source>
        <dbReference type="Proteomes" id="UP000187209"/>
    </source>
</evidence>
<feature type="region of interest" description="Disordered" evidence="1">
    <location>
        <begin position="388"/>
        <end position="415"/>
    </location>
</feature>
<sequence>MDIFRPQEQALVYKNPKKVLEKLVPPLRKPSKRYNVLESEEKISESLSKVDFKEVVYSIKPWIVKNIQNEHFETIVRKVCEPINEEKVQEFVSKVMELRPESRNFDEIVLLMKDFYDGNLEKDVRNVFKAEKIRESLMDYKKLLSAKKNSGEPVDYLKNLIKNLESKLILLENPTNMKSFRKYQNGVNEIFEFYAKQYQNSKAFMNFPSKKPTPNICLAYFLRFCNDFRFFEFPQITKSILSSIFKKNAIYHKVMHKIQFCDSLFDISKLLFTSHNRLEQLYEYMECQNPKKYKEKLKPFILNETTLLHSESEKIINQTLPCKNIKKNIQLKEKLMQIDKKPNIIMPKTSCNKVRTPITWKVLNETDLNSLGHEFDVRDFILETPIKHGNEPNEKSATMKEFDREWDEKRSKSELMTRPGRAIKPIHIKPMAIIKDIIT</sequence>
<dbReference type="AlphaFoldDB" id="A0A1R2CRL3"/>
<organism evidence="2 3">
    <name type="scientific">Stentor coeruleus</name>
    <dbReference type="NCBI Taxonomy" id="5963"/>
    <lineage>
        <taxon>Eukaryota</taxon>
        <taxon>Sar</taxon>
        <taxon>Alveolata</taxon>
        <taxon>Ciliophora</taxon>
        <taxon>Postciliodesmatophora</taxon>
        <taxon>Heterotrichea</taxon>
        <taxon>Heterotrichida</taxon>
        <taxon>Stentoridae</taxon>
        <taxon>Stentor</taxon>
    </lineage>
</organism>
<dbReference type="Proteomes" id="UP000187209">
    <property type="component" value="Unassembled WGS sequence"/>
</dbReference>
<evidence type="ECO:0000256" key="1">
    <source>
        <dbReference type="SAM" id="MobiDB-lite"/>
    </source>
</evidence>
<keyword evidence="3" id="KW-1185">Reference proteome</keyword>
<proteinExistence type="predicted"/>
<gene>
    <name evidence="2" type="ORF">SteCoe_5680</name>
</gene>